<comment type="function">
    <text evidence="6">The purine nucleoside phosphorylases catalyze the phosphorolytic breakdown of the N-glycosidic bond in the beta-(deoxy)ribonucleoside molecules, with the formation of the corresponding free purine bases and pentose-1-phosphate.</text>
</comment>
<dbReference type="AlphaFoldDB" id="A0A1H2XHJ7"/>
<evidence type="ECO:0000256" key="2">
    <source>
        <dbReference type="ARBA" id="ARBA00006751"/>
    </source>
</evidence>
<dbReference type="SUPFAM" id="SSF53167">
    <property type="entry name" value="Purine and uridine phosphorylases"/>
    <property type="match status" value="1"/>
</dbReference>
<reference evidence="8 9" key="1">
    <citation type="submission" date="2016-10" db="EMBL/GenBank/DDBJ databases">
        <authorList>
            <person name="Varghese N."/>
            <person name="Submissions S."/>
        </authorList>
    </citation>
    <scope>NUCLEOTIDE SEQUENCE [LARGE SCALE GENOMIC DNA]</scope>
    <source>
        <strain evidence="8 9">DSM 11449</strain>
    </source>
</reference>
<dbReference type="PANTHER" id="PTHR11904">
    <property type="entry name" value="METHYLTHIOADENOSINE/PURINE NUCLEOSIDE PHOSPHORYLASE"/>
    <property type="match status" value="1"/>
</dbReference>
<keyword evidence="4 6" id="KW-0328">Glycosyltransferase</keyword>
<dbReference type="NCBIfam" id="NF006054">
    <property type="entry name" value="PRK08202.1"/>
    <property type="match status" value="1"/>
</dbReference>
<comment type="caution">
    <text evidence="8">The sequence shown here is derived from an EMBL/GenBank/DDBJ whole genome shotgun (WGS) entry which is preliminary data.</text>
</comment>
<dbReference type="InterPro" id="IPR035994">
    <property type="entry name" value="Nucleoside_phosphorylase_sf"/>
</dbReference>
<feature type="domain" description="Nucleoside phosphorylase" evidence="7">
    <location>
        <begin position="23"/>
        <end position="269"/>
    </location>
</feature>
<accession>A0A1H2XHJ7</accession>
<dbReference type="PIRSF" id="PIRSF000477">
    <property type="entry name" value="PurNPase"/>
    <property type="match status" value="1"/>
</dbReference>
<dbReference type="CDD" id="cd09009">
    <property type="entry name" value="PNP-EcPNPII_like"/>
    <property type="match status" value="1"/>
</dbReference>
<dbReference type="GO" id="GO:0005737">
    <property type="term" value="C:cytoplasm"/>
    <property type="evidence" value="ECO:0007669"/>
    <property type="project" value="TreeGrafter"/>
</dbReference>
<dbReference type="NCBIfam" id="TIGR01697">
    <property type="entry name" value="PNPH-PUNA-XAPA"/>
    <property type="match status" value="1"/>
</dbReference>
<dbReference type="InterPro" id="IPR011268">
    <property type="entry name" value="Purine_phosphorylase"/>
</dbReference>
<evidence type="ECO:0000256" key="4">
    <source>
        <dbReference type="ARBA" id="ARBA00022676"/>
    </source>
</evidence>
<dbReference type="EMBL" id="FNND01000005">
    <property type="protein sequence ID" value="SDW92256.1"/>
    <property type="molecule type" value="Genomic_DNA"/>
</dbReference>
<organism evidence="8 9">
    <name type="scientific">Capnocytophaga granulosa</name>
    <dbReference type="NCBI Taxonomy" id="45242"/>
    <lineage>
        <taxon>Bacteria</taxon>
        <taxon>Pseudomonadati</taxon>
        <taxon>Bacteroidota</taxon>
        <taxon>Flavobacteriia</taxon>
        <taxon>Flavobacteriales</taxon>
        <taxon>Flavobacteriaceae</taxon>
        <taxon>Capnocytophaga</taxon>
    </lineage>
</organism>
<dbReference type="EC" id="2.4.2.1" evidence="6"/>
<dbReference type="NCBIfam" id="TIGR01700">
    <property type="entry name" value="PNPH"/>
    <property type="match status" value="1"/>
</dbReference>
<dbReference type="PANTHER" id="PTHR11904:SF9">
    <property type="entry name" value="PURINE NUCLEOSIDE PHOSPHORYLASE-RELATED"/>
    <property type="match status" value="1"/>
</dbReference>
<evidence type="ECO:0000256" key="6">
    <source>
        <dbReference type="PIRNR" id="PIRNR000477"/>
    </source>
</evidence>
<comment type="pathway">
    <text evidence="1 6">Purine metabolism; purine nucleoside salvage.</text>
</comment>
<evidence type="ECO:0000313" key="9">
    <source>
        <dbReference type="Proteomes" id="UP000182771"/>
    </source>
</evidence>
<name>A0A1H2XHJ7_9FLAO</name>
<gene>
    <name evidence="8" type="ORF">SAMN05444420_105119</name>
</gene>
<dbReference type="Gene3D" id="3.40.50.1580">
    <property type="entry name" value="Nucleoside phosphorylase domain"/>
    <property type="match status" value="1"/>
</dbReference>
<dbReference type="Pfam" id="PF01048">
    <property type="entry name" value="PNP_UDP_1"/>
    <property type="match status" value="1"/>
</dbReference>
<protein>
    <recommendedName>
        <fullName evidence="6">Purine nucleoside phosphorylase</fullName>
        <ecNumber evidence="6">2.4.2.1</ecNumber>
    </recommendedName>
    <alternativeName>
        <fullName evidence="6">Inosine-guanosine phosphorylase</fullName>
    </alternativeName>
</protein>
<dbReference type="Proteomes" id="UP000182771">
    <property type="component" value="Unassembled WGS sequence"/>
</dbReference>
<dbReference type="RefSeq" id="WP_009642361.1">
    <property type="nucleotide sequence ID" value="NZ_CAJPRD010000014.1"/>
</dbReference>
<dbReference type="OrthoDB" id="1523230at2"/>
<dbReference type="UniPathway" id="UPA00606"/>
<dbReference type="GO" id="GO:0004731">
    <property type="term" value="F:purine-nucleoside phosphorylase activity"/>
    <property type="evidence" value="ECO:0007669"/>
    <property type="project" value="UniProtKB-EC"/>
</dbReference>
<comment type="similarity">
    <text evidence="2 6">Belongs to the PNP/MTAP phosphorylase family.</text>
</comment>
<dbReference type="InterPro" id="IPR011270">
    <property type="entry name" value="Pur_Nuc_Pase_Ino/Guo-sp"/>
</dbReference>
<dbReference type="GeneID" id="85016662"/>
<evidence type="ECO:0000256" key="1">
    <source>
        <dbReference type="ARBA" id="ARBA00005058"/>
    </source>
</evidence>
<evidence type="ECO:0000256" key="5">
    <source>
        <dbReference type="ARBA" id="ARBA00022679"/>
    </source>
</evidence>
<evidence type="ECO:0000259" key="7">
    <source>
        <dbReference type="Pfam" id="PF01048"/>
    </source>
</evidence>
<keyword evidence="5 6" id="KW-0808">Transferase</keyword>
<keyword evidence="3" id="KW-0597">Phosphoprotein</keyword>
<evidence type="ECO:0000256" key="3">
    <source>
        <dbReference type="ARBA" id="ARBA00022553"/>
    </source>
</evidence>
<evidence type="ECO:0000313" key="8">
    <source>
        <dbReference type="EMBL" id="SDW92256.1"/>
    </source>
</evidence>
<dbReference type="InterPro" id="IPR000845">
    <property type="entry name" value="Nucleoside_phosphorylase_d"/>
</dbReference>
<sequence length="272" mass="29984">MYTKYEQTAHYIRQFITEGTPEFAIILGSGLSSLQDEIAPIVEIPYAGIPNFPQSTVEGHGNKLIYGTLGGKYVLLMSGRFHYYEGYPMAEVTFPIRIFHLLGIKKLIVSNASGGVNPNFSVGDIMLIRDHINMFPEHPLRGKNLEKFGTRFPDMSQAYDRQMIDLAETIAMEQGTQLQKGVYVGLQGPTFETPSEYGMVRAIGGDAVGMSTVPEVIVARHQGMRVFALSIISDLGGKDISPNVSHTEVLNAVNAAMPKVLALVREFVKRSK</sequence>
<keyword evidence="9" id="KW-1185">Reference proteome</keyword>
<proteinExistence type="inferred from homology"/>
<dbReference type="GO" id="GO:0009116">
    <property type="term" value="P:nucleoside metabolic process"/>
    <property type="evidence" value="ECO:0007669"/>
    <property type="project" value="InterPro"/>
</dbReference>
<dbReference type="FunFam" id="3.40.50.1580:FF:000010">
    <property type="entry name" value="Purine nucleoside phosphorylase"/>
    <property type="match status" value="1"/>
</dbReference>